<dbReference type="InterPro" id="IPR050679">
    <property type="entry name" value="Bact_HTH_transcr_reg"/>
</dbReference>
<dbReference type="GO" id="GO:0045892">
    <property type="term" value="P:negative regulation of DNA-templated transcription"/>
    <property type="evidence" value="ECO:0007669"/>
    <property type="project" value="TreeGrafter"/>
</dbReference>
<dbReference type="Gene3D" id="1.10.10.10">
    <property type="entry name" value="Winged helix-like DNA-binding domain superfamily/Winged helix DNA-binding domain"/>
    <property type="match status" value="1"/>
</dbReference>
<proteinExistence type="predicted"/>
<dbReference type="InterPro" id="IPR036390">
    <property type="entry name" value="WH_DNA-bd_sf"/>
</dbReference>
<dbReference type="Gene3D" id="3.40.1410.10">
    <property type="entry name" value="Chorismate lyase-like"/>
    <property type="match status" value="1"/>
</dbReference>
<dbReference type="InterPro" id="IPR000524">
    <property type="entry name" value="Tscrpt_reg_HTH_GntR"/>
</dbReference>
<evidence type="ECO:0000313" key="6">
    <source>
        <dbReference type="Proteomes" id="UP000220034"/>
    </source>
</evidence>
<dbReference type="CDD" id="cd07377">
    <property type="entry name" value="WHTH_GntR"/>
    <property type="match status" value="1"/>
</dbReference>
<evidence type="ECO:0000256" key="1">
    <source>
        <dbReference type="ARBA" id="ARBA00023015"/>
    </source>
</evidence>
<dbReference type="Pfam" id="PF00392">
    <property type="entry name" value="GntR"/>
    <property type="match status" value="1"/>
</dbReference>
<dbReference type="AlphaFoldDB" id="A0A2C9CRG3"/>
<dbReference type="SUPFAM" id="SSF46785">
    <property type="entry name" value="Winged helix' DNA-binding domain"/>
    <property type="match status" value="1"/>
</dbReference>
<dbReference type="Proteomes" id="UP000220034">
    <property type="component" value="Unassembled WGS sequence"/>
</dbReference>
<dbReference type="PROSITE" id="PS50949">
    <property type="entry name" value="HTH_GNTR"/>
    <property type="match status" value="1"/>
</dbReference>
<feature type="domain" description="HTH gntR-type" evidence="4">
    <location>
        <begin position="3"/>
        <end position="71"/>
    </location>
</feature>
<dbReference type="InterPro" id="IPR028978">
    <property type="entry name" value="Chorismate_lyase_/UTRA_dom_sf"/>
</dbReference>
<sequence>MPKPLYLQIRETLLARMADGTFRPGQPLPSEFALAKELDVSQGTVRKALDTLANDNLVMRRQGLGTFVPETTTERALFQFFRLTGTNGESLIPEPVSEEISRRPAPKRIAQRLEISTSAPAVRIRRVRALNGVTSTLEDVWLDPKHLPLPADGQPLPNALYTHYQRSYSVSIVRAEDFISAVAAPDHVAEAIGIPVGGPVLLVRRDAFDLSGRLAETRESYFRTDGFGYSVTLR</sequence>
<keyword evidence="3" id="KW-0804">Transcription</keyword>
<protein>
    <submittedName>
        <fullName evidence="5">GntR family transcriptional regulator</fullName>
    </submittedName>
</protein>
<keyword evidence="2" id="KW-0238">DNA-binding</keyword>
<dbReference type="PRINTS" id="PR00035">
    <property type="entry name" value="HTHGNTR"/>
</dbReference>
<dbReference type="EMBL" id="OCTN01000002">
    <property type="protein sequence ID" value="SOH93944.1"/>
    <property type="molecule type" value="Genomic_DNA"/>
</dbReference>
<evidence type="ECO:0000259" key="4">
    <source>
        <dbReference type="PROSITE" id="PS50949"/>
    </source>
</evidence>
<evidence type="ECO:0000256" key="2">
    <source>
        <dbReference type="ARBA" id="ARBA00023125"/>
    </source>
</evidence>
<evidence type="ECO:0000313" key="5">
    <source>
        <dbReference type="EMBL" id="SOH93944.1"/>
    </source>
</evidence>
<organism evidence="5 6">
    <name type="scientific">Pontivivens marinum</name>
    <dbReference type="NCBI Taxonomy" id="1690039"/>
    <lineage>
        <taxon>Bacteria</taxon>
        <taxon>Pseudomonadati</taxon>
        <taxon>Pseudomonadota</taxon>
        <taxon>Alphaproteobacteria</taxon>
        <taxon>Rhodobacterales</taxon>
        <taxon>Paracoccaceae</taxon>
        <taxon>Pontivivens</taxon>
    </lineage>
</organism>
<dbReference type="Pfam" id="PF07702">
    <property type="entry name" value="UTRA"/>
    <property type="match status" value="1"/>
</dbReference>
<dbReference type="InterPro" id="IPR011663">
    <property type="entry name" value="UTRA"/>
</dbReference>
<accession>A0A2C9CRG3</accession>
<dbReference type="GO" id="GO:0003677">
    <property type="term" value="F:DNA binding"/>
    <property type="evidence" value="ECO:0007669"/>
    <property type="project" value="UniProtKB-KW"/>
</dbReference>
<dbReference type="InterPro" id="IPR036388">
    <property type="entry name" value="WH-like_DNA-bd_sf"/>
</dbReference>
<dbReference type="RefSeq" id="WP_180955946.1">
    <property type="nucleotide sequence ID" value="NZ_OCTN01000002.1"/>
</dbReference>
<gene>
    <name evidence="5" type="ORF">SAMN06273572_102623</name>
</gene>
<dbReference type="PANTHER" id="PTHR44846">
    <property type="entry name" value="MANNOSYL-D-GLYCERATE TRANSPORT/METABOLISM SYSTEM REPRESSOR MNGR-RELATED"/>
    <property type="match status" value="1"/>
</dbReference>
<dbReference type="SMART" id="SM00345">
    <property type="entry name" value="HTH_GNTR"/>
    <property type="match status" value="1"/>
</dbReference>
<dbReference type="PANTHER" id="PTHR44846:SF1">
    <property type="entry name" value="MANNOSYL-D-GLYCERATE TRANSPORT_METABOLISM SYSTEM REPRESSOR MNGR-RELATED"/>
    <property type="match status" value="1"/>
</dbReference>
<name>A0A2C9CRG3_9RHOB</name>
<dbReference type="GO" id="GO:0003700">
    <property type="term" value="F:DNA-binding transcription factor activity"/>
    <property type="evidence" value="ECO:0007669"/>
    <property type="project" value="InterPro"/>
</dbReference>
<keyword evidence="1" id="KW-0805">Transcription regulation</keyword>
<evidence type="ECO:0000256" key="3">
    <source>
        <dbReference type="ARBA" id="ARBA00023163"/>
    </source>
</evidence>
<reference evidence="6" key="1">
    <citation type="submission" date="2017-09" db="EMBL/GenBank/DDBJ databases">
        <authorList>
            <person name="Varghese N."/>
            <person name="Submissions S."/>
        </authorList>
    </citation>
    <scope>NUCLEOTIDE SEQUENCE [LARGE SCALE GENOMIC DNA]</scope>
    <source>
        <strain evidence="6">C7</strain>
    </source>
</reference>
<dbReference type="SMART" id="SM00866">
    <property type="entry name" value="UTRA"/>
    <property type="match status" value="1"/>
</dbReference>
<keyword evidence="6" id="KW-1185">Reference proteome</keyword>
<dbReference type="SUPFAM" id="SSF64288">
    <property type="entry name" value="Chorismate lyase-like"/>
    <property type="match status" value="1"/>
</dbReference>